<gene>
    <name evidence="4" type="ORF">HGRIS_013570</name>
</gene>
<feature type="region of interest" description="Disordered" evidence="1">
    <location>
        <begin position="218"/>
        <end position="241"/>
    </location>
</feature>
<evidence type="ECO:0000313" key="4">
    <source>
        <dbReference type="EMBL" id="KAL0947464.1"/>
    </source>
</evidence>
<keyword evidence="2" id="KW-0472">Membrane</keyword>
<sequence length="289" mass="30219">MRRVIWPVLSLVAITSAKHGKHDGMPDADDDDEVDVPAASTSSLSSTTAVAAPLSSSPSPSSSSTSSAPAASSSPFAWINPPNATTCQNTTFSWHFASSSINIAQMTLAVTNERVAQVPQQNPSSAAPPSMHIDAPLISRTLANNLSPTDDRYVWPIVDVTEGWYLAIAFRSFTPVAGHPNEANSPDMFLMRSTPFFVKNGTDVSCLAAAAASSSAVVSSPTPATSTSPSEPDTSTPVSHGGLSTVQLAGTVVGVVLGLSIIAAAFVFPRLWRRGLPKKKVPGRPYLLY</sequence>
<keyword evidence="3" id="KW-0732">Signal</keyword>
<feature type="compositionally biased region" description="Low complexity" evidence="1">
    <location>
        <begin position="218"/>
        <end position="239"/>
    </location>
</feature>
<keyword evidence="5" id="KW-1185">Reference proteome</keyword>
<evidence type="ECO:0000256" key="3">
    <source>
        <dbReference type="SAM" id="SignalP"/>
    </source>
</evidence>
<name>A0ABR3IVT7_9AGAR</name>
<dbReference type="EMBL" id="JASNQZ010000015">
    <property type="protein sequence ID" value="KAL0947464.1"/>
    <property type="molecule type" value="Genomic_DNA"/>
</dbReference>
<feature type="compositionally biased region" description="Low complexity" evidence="1">
    <location>
        <begin position="36"/>
        <end position="73"/>
    </location>
</feature>
<proteinExistence type="predicted"/>
<feature type="transmembrane region" description="Helical" evidence="2">
    <location>
        <begin position="248"/>
        <end position="272"/>
    </location>
</feature>
<keyword evidence="2" id="KW-1133">Transmembrane helix</keyword>
<feature type="region of interest" description="Disordered" evidence="1">
    <location>
        <begin position="18"/>
        <end position="73"/>
    </location>
</feature>
<reference evidence="5" key="1">
    <citation type="submission" date="2024-06" db="EMBL/GenBank/DDBJ databases">
        <title>Multi-omics analyses provide insights into the biosynthesis of the anticancer antibiotic pleurotin in Hohenbuehelia grisea.</title>
        <authorList>
            <person name="Weaver J.A."/>
            <person name="Alberti F."/>
        </authorList>
    </citation>
    <scope>NUCLEOTIDE SEQUENCE [LARGE SCALE GENOMIC DNA]</scope>
    <source>
        <strain evidence="5">T-177</strain>
    </source>
</reference>
<feature type="compositionally biased region" description="Acidic residues" evidence="1">
    <location>
        <begin position="26"/>
        <end position="35"/>
    </location>
</feature>
<evidence type="ECO:0000256" key="2">
    <source>
        <dbReference type="SAM" id="Phobius"/>
    </source>
</evidence>
<comment type="caution">
    <text evidence="4">The sequence shown here is derived from an EMBL/GenBank/DDBJ whole genome shotgun (WGS) entry which is preliminary data.</text>
</comment>
<feature type="chain" id="PRO_5046499341" evidence="3">
    <location>
        <begin position="18"/>
        <end position="289"/>
    </location>
</feature>
<protein>
    <submittedName>
        <fullName evidence="4">Uncharacterized protein</fullName>
    </submittedName>
</protein>
<keyword evidence="2" id="KW-0812">Transmembrane</keyword>
<organism evidence="4 5">
    <name type="scientific">Hohenbuehelia grisea</name>
    <dbReference type="NCBI Taxonomy" id="104357"/>
    <lineage>
        <taxon>Eukaryota</taxon>
        <taxon>Fungi</taxon>
        <taxon>Dikarya</taxon>
        <taxon>Basidiomycota</taxon>
        <taxon>Agaricomycotina</taxon>
        <taxon>Agaricomycetes</taxon>
        <taxon>Agaricomycetidae</taxon>
        <taxon>Agaricales</taxon>
        <taxon>Pleurotineae</taxon>
        <taxon>Pleurotaceae</taxon>
        <taxon>Hohenbuehelia</taxon>
    </lineage>
</organism>
<dbReference type="Proteomes" id="UP001556367">
    <property type="component" value="Unassembled WGS sequence"/>
</dbReference>
<feature type="signal peptide" evidence="3">
    <location>
        <begin position="1"/>
        <end position="17"/>
    </location>
</feature>
<evidence type="ECO:0000313" key="5">
    <source>
        <dbReference type="Proteomes" id="UP001556367"/>
    </source>
</evidence>
<evidence type="ECO:0000256" key="1">
    <source>
        <dbReference type="SAM" id="MobiDB-lite"/>
    </source>
</evidence>
<accession>A0ABR3IVT7</accession>